<organism evidence="2 3">
    <name type="scientific">Phyllosticta paracitricarpa</name>
    <dbReference type="NCBI Taxonomy" id="2016321"/>
    <lineage>
        <taxon>Eukaryota</taxon>
        <taxon>Fungi</taxon>
        <taxon>Dikarya</taxon>
        <taxon>Ascomycota</taxon>
        <taxon>Pezizomycotina</taxon>
        <taxon>Dothideomycetes</taxon>
        <taxon>Dothideomycetes incertae sedis</taxon>
        <taxon>Botryosphaeriales</taxon>
        <taxon>Phyllostictaceae</taxon>
        <taxon>Phyllosticta</taxon>
    </lineage>
</organism>
<feature type="compositionally biased region" description="Polar residues" evidence="1">
    <location>
        <begin position="174"/>
        <end position="187"/>
    </location>
</feature>
<evidence type="ECO:0000256" key="1">
    <source>
        <dbReference type="SAM" id="MobiDB-lite"/>
    </source>
</evidence>
<evidence type="ECO:0008006" key="4">
    <source>
        <dbReference type="Google" id="ProtNLM"/>
    </source>
</evidence>
<keyword evidence="3" id="KW-1185">Reference proteome</keyword>
<protein>
    <recommendedName>
        <fullName evidence="4">BZIP domain-containing protein</fullName>
    </recommendedName>
</protein>
<feature type="compositionally biased region" description="Basic and acidic residues" evidence="1">
    <location>
        <begin position="147"/>
        <end position="158"/>
    </location>
</feature>
<dbReference type="EMBL" id="JBBPBF010000016">
    <property type="protein sequence ID" value="KAK7610859.1"/>
    <property type="molecule type" value="Genomic_DNA"/>
</dbReference>
<dbReference type="Proteomes" id="UP001367316">
    <property type="component" value="Unassembled WGS sequence"/>
</dbReference>
<gene>
    <name evidence="2" type="ORF">JOL62DRAFT_96239</name>
</gene>
<feature type="compositionally biased region" description="Polar residues" evidence="1">
    <location>
        <begin position="517"/>
        <end position="527"/>
    </location>
</feature>
<comment type="caution">
    <text evidence="2">The sequence shown here is derived from an EMBL/GenBank/DDBJ whole genome shotgun (WGS) entry which is preliminary data.</text>
</comment>
<dbReference type="SUPFAM" id="SSF57959">
    <property type="entry name" value="Leucine zipper domain"/>
    <property type="match status" value="1"/>
</dbReference>
<reference evidence="2 3" key="1">
    <citation type="submission" date="2024-04" db="EMBL/GenBank/DDBJ databases">
        <title>Phyllosticta paracitricarpa is synonymous to the EU quarantine fungus P. citricarpa based on phylogenomic analyses.</title>
        <authorList>
            <consortium name="Lawrence Berkeley National Laboratory"/>
            <person name="Van ingen-buijs V.A."/>
            <person name="Van westerhoven A.C."/>
            <person name="Haridas S."/>
            <person name="Skiadas P."/>
            <person name="Martin F."/>
            <person name="Groenewald J.Z."/>
            <person name="Crous P.W."/>
            <person name="Seidl M.F."/>
        </authorList>
    </citation>
    <scope>NUCLEOTIDE SEQUENCE [LARGE SCALE GENOMIC DNA]</scope>
    <source>
        <strain evidence="2 3">CBS 141358</strain>
    </source>
</reference>
<dbReference type="Gene3D" id="1.20.5.170">
    <property type="match status" value="1"/>
</dbReference>
<feature type="region of interest" description="Disordered" evidence="1">
    <location>
        <begin position="131"/>
        <end position="187"/>
    </location>
</feature>
<feature type="compositionally biased region" description="Low complexity" evidence="1">
    <location>
        <begin position="533"/>
        <end position="545"/>
    </location>
</feature>
<name>A0ABR1N7P6_9PEZI</name>
<dbReference type="PANTHER" id="PTHR40618">
    <property type="entry name" value="B-ZIP TRANSCRIPTION FACTOR (EUROFUNG)-RELATED"/>
    <property type="match status" value="1"/>
</dbReference>
<feature type="region of interest" description="Disordered" evidence="1">
    <location>
        <begin position="255"/>
        <end position="293"/>
    </location>
</feature>
<dbReference type="CDD" id="cd14688">
    <property type="entry name" value="bZIP_YAP"/>
    <property type="match status" value="1"/>
</dbReference>
<feature type="compositionally biased region" description="Basic and acidic residues" evidence="1">
    <location>
        <begin position="36"/>
        <end position="50"/>
    </location>
</feature>
<dbReference type="InterPro" id="IPR046347">
    <property type="entry name" value="bZIP_sf"/>
</dbReference>
<accession>A0ABR1N7P6</accession>
<feature type="region of interest" description="Disordered" evidence="1">
    <location>
        <begin position="509"/>
        <end position="588"/>
    </location>
</feature>
<proteinExistence type="predicted"/>
<feature type="region of interest" description="Disordered" evidence="1">
    <location>
        <begin position="1"/>
        <end position="50"/>
    </location>
</feature>
<sequence length="671" mass="73912">MEPEGLEQPATKKRTRNVATAGDASASKSKKQRGRPKVDTQDETAADRRRTQIRLAQRAYRQRKEMTINSLQHQVEHLQSVIDGMHNSFLHFNDQVRASDIASLRPDLASDLQQTREALNQLVQTAKVVGEDHGDSDDADNPASCQDRPRQEPPRQERVVANLSSRSYEEMIPPQQNRIGERTAQQQASYQQMGMGYLLADDTLDMEIAQNIGSSSNEDVLAPSTLALRSAVGATASDSPPIPFSSASLFSGGPALQASGPRGSCSTSESPRRAVASESHGYGINPPSPQFNFSPSLATSPEIQLPYTYSFQETTFARRLQRACLERGFHLLSTSQLRPGAFQRVFRICRHYATRDEIQRQFRALLQQSVLEPIEFLNSPFIHLGGAGTHYPQRDGNGNIIPRKTDWNVRRIGPWATKAEMDQIRAGLHPQISWSRELEEDLRQYDGEWLDSHDVEGYLEELGIRIDAQASFAEAAVKTLDALAKGQLQGMGGTVHPDSEVAALDESLDPCAPNHLSARQAQTSPQMIPSFERTTTTSTDSASLTRSDRSPSGGPPSTPGTQPLDDYPMGFTGAAISPESRTNKTSPDPWGQLYDFDFSWVGGEPFGPDGHTTASASVEVVGQRRERRTVTIDVQRFINGLIKRSVCIGRGPGFRRGDVNYALRASVIEAF</sequence>
<dbReference type="PANTHER" id="PTHR40618:SF1">
    <property type="entry name" value="B-ZIP TRANSCRIPTION FACTOR (EUROFUNG)"/>
    <property type="match status" value="1"/>
</dbReference>
<evidence type="ECO:0000313" key="3">
    <source>
        <dbReference type="Proteomes" id="UP001367316"/>
    </source>
</evidence>
<evidence type="ECO:0000313" key="2">
    <source>
        <dbReference type="EMBL" id="KAK7610859.1"/>
    </source>
</evidence>